<reference evidence="1 2" key="1">
    <citation type="journal article" date="2011" name="BMC Genomics">
        <title>Complete genome sequence of Corynebacterium variabile DSM 44702 isolated from the surface of smear-ripened cheeses and insights into cheese ripening and flavor generation.</title>
        <authorList>
            <person name="Schroeder J."/>
            <person name="Maus I."/>
            <person name="Trost E."/>
            <person name="Tauch A."/>
        </authorList>
    </citation>
    <scope>NUCLEOTIDE SEQUENCE [LARGE SCALE GENOMIC DNA]</scope>
    <source>
        <strain evidence="2">DSM 44702 / JCM 12073 / NCIMB 30131</strain>
    </source>
</reference>
<sequence length="188" mass="20117">MTRTSLRTAPTARELLGTPLVPPATAHERIRQVGVSDAVASFTRALPLLVWNMTALEHGSMTLPEVHTLLGGVTVGGHLLDEEHRVLDLASRCTRCARAAGTAEARESAPPTVQEALARYVENVAADGEGRRDLAFAQIGLATDLLVGGHRVPLVPRSRRIELDHALATLDRGDPAELVGFLRDCAVL</sequence>
<dbReference type="AlphaFoldDB" id="G0HIA3"/>
<dbReference type="STRING" id="858619.CVAR_3022"/>
<gene>
    <name evidence="1" type="ordered locus">CVAR_3022</name>
</gene>
<dbReference type="Proteomes" id="UP000006659">
    <property type="component" value="Chromosome"/>
</dbReference>
<dbReference type="EMBL" id="CP002917">
    <property type="protein sequence ID" value="AEK38365.1"/>
    <property type="molecule type" value="Genomic_DNA"/>
</dbReference>
<dbReference type="KEGG" id="cva:CVAR_3022"/>
<evidence type="ECO:0000313" key="1">
    <source>
        <dbReference type="EMBL" id="AEK38365.1"/>
    </source>
</evidence>
<accession>G0HIA3</accession>
<protein>
    <submittedName>
        <fullName evidence="1">Uncharacterized protein</fullName>
    </submittedName>
</protein>
<name>G0HIA3_CORVD</name>
<proteinExistence type="predicted"/>
<dbReference type="eggNOG" id="COG3177">
    <property type="taxonomic scope" value="Bacteria"/>
</dbReference>
<dbReference type="HOGENOM" id="CLU_1438894_0_0_11"/>
<evidence type="ECO:0000313" key="2">
    <source>
        <dbReference type="Proteomes" id="UP000006659"/>
    </source>
</evidence>
<organism evidence="1 2">
    <name type="scientific">Corynebacterium variabile (strain DSM 44702 / CIP 107183 / JCM 12073 / NCIMB 30131)</name>
    <name type="common">Corynebacterium mooreparkense</name>
    <dbReference type="NCBI Taxonomy" id="858619"/>
    <lineage>
        <taxon>Bacteria</taxon>
        <taxon>Bacillati</taxon>
        <taxon>Actinomycetota</taxon>
        <taxon>Actinomycetes</taxon>
        <taxon>Mycobacteriales</taxon>
        <taxon>Corynebacteriaceae</taxon>
        <taxon>Corynebacterium</taxon>
    </lineage>
</organism>